<sequence>MVPRPREKKPERKRKNLMRLGVNPEDAYAWSPDSCRDGRLESRSKPHPENDNNLSQNEETGLYWNSITKSGQRSKPPYTRPVCTVVGEAHRGLIAHGRLL</sequence>
<gene>
    <name evidence="2" type="ORF">L6773_21240</name>
</gene>
<organism evidence="2 3">
    <name type="scientific">Rhodohalobacter sulfatireducens</name>
    <dbReference type="NCBI Taxonomy" id="2911366"/>
    <lineage>
        <taxon>Bacteria</taxon>
        <taxon>Pseudomonadati</taxon>
        <taxon>Balneolota</taxon>
        <taxon>Balneolia</taxon>
        <taxon>Balneolales</taxon>
        <taxon>Balneolaceae</taxon>
        <taxon>Rhodohalobacter</taxon>
    </lineage>
</organism>
<dbReference type="EMBL" id="JAKLWS010000080">
    <property type="protein sequence ID" value="MCG2591106.1"/>
    <property type="molecule type" value="Genomic_DNA"/>
</dbReference>
<feature type="non-terminal residue" evidence="2">
    <location>
        <position position="100"/>
    </location>
</feature>
<feature type="compositionally biased region" description="Basic and acidic residues" evidence="1">
    <location>
        <begin position="1"/>
        <end position="10"/>
    </location>
</feature>
<evidence type="ECO:0000313" key="2">
    <source>
        <dbReference type="EMBL" id="MCG2591106.1"/>
    </source>
</evidence>
<proteinExistence type="predicted"/>
<dbReference type="Proteomes" id="UP001165366">
    <property type="component" value="Unassembled WGS sequence"/>
</dbReference>
<reference evidence="2" key="2">
    <citation type="submission" date="2024-05" db="EMBL/GenBank/DDBJ databases">
        <title>Rhodohalobacter halophilus gen. nov., sp. nov., a moderately halophilic member of the family Balneolaceae.</title>
        <authorList>
            <person name="Xia J."/>
        </authorList>
    </citation>
    <scope>NUCLEOTIDE SEQUENCE</scope>
    <source>
        <strain evidence="2">WB101</strain>
    </source>
</reference>
<evidence type="ECO:0000256" key="1">
    <source>
        <dbReference type="SAM" id="MobiDB-lite"/>
    </source>
</evidence>
<protein>
    <submittedName>
        <fullName evidence="2">Uncharacterized protein</fullName>
    </submittedName>
</protein>
<comment type="caution">
    <text evidence="2">The sequence shown here is derived from an EMBL/GenBank/DDBJ whole genome shotgun (WGS) entry which is preliminary data.</text>
</comment>
<accession>A0ABS9KJT9</accession>
<feature type="region of interest" description="Disordered" evidence="1">
    <location>
        <begin position="1"/>
        <end position="59"/>
    </location>
</feature>
<name>A0ABS9KJT9_9BACT</name>
<evidence type="ECO:0000313" key="3">
    <source>
        <dbReference type="Proteomes" id="UP001165366"/>
    </source>
</evidence>
<keyword evidence="3" id="KW-1185">Reference proteome</keyword>
<feature type="compositionally biased region" description="Basic and acidic residues" evidence="1">
    <location>
        <begin position="34"/>
        <end position="50"/>
    </location>
</feature>
<reference evidence="2" key="1">
    <citation type="submission" date="2022-01" db="EMBL/GenBank/DDBJ databases">
        <authorList>
            <person name="Wang Y."/>
        </authorList>
    </citation>
    <scope>NUCLEOTIDE SEQUENCE</scope>
    <source>
        <strain evidence="2">WB101</strain>
    </source>
</reference>